<keyword evidence="1" id="KW-1133">Transmembrane helix</keyword>
<evidence type="ECO:0000313" key="3">
    <source>
        <dbReference type="Proteomes" id="UP000294937"/>
    </source>
</evidence>
<dbReference type="EMBL" id="SMAG01000002">
    <property type="protein sequence ID" value="TCS95710.1"/>
    <property type="molecule type" value="Genomic_DNA"/>
</dbReference>
<keyword evidence="3" id="KW-1185">Reference proteome</keyword>
<evidence type="ECO:0000256" key="1">
    <source>
        <dbReference type="SAM" id="Phobius"/>
    </source>
</evidence>
<keyword evidence="1" id="KW-0472">Membrane</keyword>
<dbReference type="Proteomes" id="UP000294937">
    <property type="component" value="Unassembled WGS sequence"/>
</dbReference>
<dbReference type="AlphaFoldDB" id="A0A4R3L9C8"/>
<protein>
    <submittedName>
        <fullName evidence="2">Uncharacterized protein</fullName>
    </submittedName>
</protein>
<dbReference type="RefSeq" id="WP_131923691.1">
    <property type="nucleotide sequence ID" value="NZ_SMAG01000002.1"/>
</dbReference>
<feature type="transmembrane region" description="Helical" evidence="1">
    <location>
        <begin position="102"/>
        <end position="123"/>
    </location>
</feature>
<gene>
    <name evidence="2" type="ORF">EDD58_102286</name>
</gene>
<proteinExistence type="predicted"/>
<reference evidence="2 3" key="1">
    <citation type="submission" date="2019-03" db="EMBL/GenBank/DDBJ databases">
        <title>Genomic Encyclopedia of Type Strains, Phase IV (KMG-IV): sequencing the most valuable type-strain genomes for metagenomic binning, comparative biology and taxonomic classification.</title>
        <authorList>
            <person name="Goeker M."/>
        </authorList>
    </citation>
    <scope>NUCLEOTIDE SEQUENCE [LARGE SCALE GENOMIC DNA]</scope>
    <source>
        <strain evidence="2 3">DSM 45707</strain>
    </source>
</reference>
<accession>A0A4R3L9C8</accession>
<dbReference type="OrthoDB" id="4331374at2"/>
<comment type="caution">
    <text evidence="2">The sequence shown here is derived from an EMBL/GenBank/DDBJ whole genome shotgun (WGS) entry which is preliminary data.</text>
</comment>
<feature type="transmembrane region" description="Helical" evidence="1">
    <location>
        <begin position="34"/>
        <end position="57"/>
    </location>
</feature>
<feature type="transmembrane region" description="Helical" evidence="1">
    <location>
        <begin position="6"/>
        <end position="25"/>
    </location>
</feature>
<feature type="transmembrane region" description="Helical" evidence="1">
    <location>
        <begin position="143"/>
        <end position="162"/>
    </location>
</feature>
<evidence type="ECO:0000313" key="2">
    <source>
        <dbReference type="EMBL" id="TCS95710.1"/>
    </source>
</evidence>
<organism evidence="2 3">
    <name type="scientific">Hazenella coriacea</name>
    <dbReference type="NCBI Taxonomy" id="1179467"/>
    <lineage>
        <taxon>Bacteria</taxon>
        <taxon>Bacillati</taxon>
        <taxon>Bacillota</taxon>
        <taxon>Bacilli</taxon>
        <taxon>Bacillales</taxon>
        <taxon>Thermoactinomycetaceae</taxon>
        <taxon>Hazenella</taxon>
    </lineage>
</organism>
<keyword evidence="1" id="KW-0812">Transmembrane</keyword>
<sequence length="223" mass="25866">MDAFLYPLLTLLYIVLFIWSFRTFYESSFWGTSWVLFILVALIYDSIILSIGNWIGVGEWLEVLSLFRYLLQVLLVPTLVFVSLDILRRIDVEWSEYLSIRIAFNLYTFGITVLGVFTEVIWIHLEPISSHGLLRYASTDSHFPFSALFMIIPLFIAAIMVWKKLRWPILLMGSIVAIMGGLIALWCDSFLLISVSQLILMWSIVLTEQKLKQEDFGSTQLYQ</sequence>
<feature type="transmembrane region" description="Helical" evidence="1">
    <location>
        <begin position="169"/>
        <end position="193"/>
    </location>
</feature>
<feature type="transmembrane region" description="Helical" evidence="1">
    <location>
        <begin position="69"/>
        <end position="90"/>
    </location>
</feature>
<name>A0A4R3L9C8_9BACL</name>